<protein>
    <recommendedName>
        <fullName evidence="10">Protein translocase subunit SecD</fullName>
    </recommendedName>
</protein>
<keyword evidence="9 10" id="KW-0472">Membrane</keyword>
<feature type="domain" description="SecDF P1 head subdomain" evidence="13">
    <location>
        <begin position="262"/>
        <end position="371"/>
    </location>
</feature>
<feature type="transmembrane region" description="Helical" evidence="10">
    <location>
        <begin position="488"/>
        <end position="511"/>
    </location>
</feature>
<dbReference type="Gene3D" id="3.30.70.3400">
    <property type="match status" value="2"/>
</dbReference>
<dbReference type="InterPro" id="IPR022813">
    <property type="entry name" value="SecD/SecF_arch_bac"/>
</dbReference>
<evidence type="ECO:0000259" key="11">
    <source>
        <dbReference type="Pfam" id="PF02355"/>
    </source>
</evidence>
<dbReference type="GO" id="GO:0043952">
    <property type="term" value="P:protein transport by the Sec complex"/>
    <property type="evidence" value="ECO:0007669"/>
    <property type="project" value="UniProtKB-UniRule"/>
</dbReference>
<feature type="domain" description="Protein export membrane protein SecD/SecF C-terminal" evidence="11">
    <location>
        <begin position="376"/>
        <end position="545"/>
    </location>
</feature>
<keyword evidence="5 10" id="KW-0812">Transmembrane</keyword>
<comment type="subcellular location">
    <subcellularLocation>
        <location evidence="1 10">Cell membrane</location>
        <topology evidence="1 10">Multi-pass membrane protein</topology>
    </subcellularLocation>
</comment>
<dbReference type="InterPro" id="IPR022645">
    <property type="entry name" value="SecD/SecF_bac"/>
</dbReference>
<comment type="caution">
    <text evidence="10">Lacks conserved residue(s) required for the propagation of feature annotation.</text>
</comment>
<proteinExistence type="inferred from homology"/>
<dbReference type="GO" id="GO:0006605">
    <property type="term" value="P:protein targeting"/>
    <property type="evidence" value="ECO:0007669"/>
    <property type="project" value="UniProtKB-UniRule"/>
</dbReference>
<dbReference type="GO" id="GO:0005886">
    <property type="term" value="C:plasma membrane"/>
    <property type="evidence" value="ECO:0007669"/>
    <property type="project" value="UniProtKB-SubCell"/>
</dbReference>
<dbReference type="PRINTS" id="PR01755">
    <property type="entry name" value="SECFTRNLCASE"/>
</dbReference>
<dbReference type="EMBL" id="QAAA01000016">
    <property type="protein sequence ID" value="PTN01139.1"/>
    <property type="molecule type" value="Genomic_DNA"/>
</dbReference>
<dbReference type="GO" id="GO:0065002">
    <property type="term" value="P:intracellular protein transmembrane transport"/>
    <property type="evidence" value="ECO:0007669"/>
    <property type="project" value="UniProtKB-UniRule"/>
</dbReference>
<keyword evidence="2 10" id="KW-0813">Transport</keyword>
<dbReference type="RefSeq" id="WP_107893150.1">
    <property type="nucleotide sequence ID" value="NZ_NHSI01000026.1"/>
</dbReference>
<evidence type="ECO:0000256" key="10">
    <source>
        <dbReference type="HAMAP-Rule" id="MF_01463"/>
    </source>
</evidence>
<keyword evidence="7 10" id="KW-1133">Transmembrane helix</keyword>
<evidence type="ECO:0000256" key="8">
    <source>
        <dbReference type="ARBA" id="ARBA00023010"/>
    </source>
</evidence>
<evidence type="ECO:0000256" key="3">
    <source>
        <dbReference type="ARBA" id="ARBA00022475"/>
    </source>
</evidence>
<keyword evidence="15" id="KW-1185">Reference proteome</keyword>
<evidence type="ECO:0000259" key="13">
    <source>
        <dbReference type="Pfam" id="PF22599"/>
    </source>
</evidence>
<dbReference type="PANTHER" id="PTHR30081:SF1">
    <property type="entry name" value="PROTEIN TRANSLOCASE SUBUNIT SECD"/>
    <property type="match status" value="1"/>
</dbReference>
<dbReference type="Gene3D" id="3.30.1360.200">
    <property type="match status" value="1"/>
</dbReference>
<feature type="domain" description="Protein translocase subunit SecDF P1" evidence="12">
    <location>
        <begin position="186"/>
        <end position="243"/>
    </location>
</feature>
<evidence type="ECO:0000256" key="9">
    <source>
        <dbReference type="ARBA" id="ARBA00023136"/>
    </source>
</evidence>
<evidence type="ECO:0000313" key="14">
    <source>
        <dbReference type="EMBL" id="PTN01139.1"/>
    </source>
</evidence>
<dbReference type="HAMAP" id="MF_01463_B">
    <property type="entry name" value="SecD_B"/>
    <property type="match status" value="1"/>
</dbReference>
<gene>
    <name evidence="10" type="primary">secD</name>
    <name evidence="14" type="ORF">C8N32_11612</name>
</gene>
<dbReference type="GO" id="GO:0015450">
    <property type="term" value="F:protein-transporting ATPase activity"/>
    <property type="evidence" value="ECO:0007669"/>
    <property type="project" value="InterPro"/>
</dbReference>
<evidence type="ECO:0000256" key="4">
    <source>
        <dbReference type="ARBA" id="ARBA00022519"/>
    </source>
</evidence>
<comment type="subunit">
    <text evidence="10">Forms a complex with SecF. Part of the essential Sec protein translocation apparatus which comprises SecA, SecYEG and auxiliary proteins SecDF-YajC and YidC.</text>
</comment>
<keyword evidence="8 10" id="KW-0811">Translocation</keyword>
<dbReference type="Pfam" id="PF02355">
    <property type="entry name" value="SecD_SecF_C"/>
    <property type="match status" value="1"/>
</dbReference>
<dbReference type="PANTHER" id="PTHR30081">
    <property type="entry name" value="PROTEIN-EXPORT MEMBRANE PROTEIN SEC"/>
    <property type="match status" value="1"/>
</dbReference>
<dbReference type="Pfam" id="PF22599">
    <property type="entry name" value="SecDF_P1_head"/>
    <property type="match status" value="1"/>
</dbReference>
<dbReference type="InterPro" id="IPR054384">
    <property type="entry name" value="SecDF_P1_head"/>
</dbReference>
<dbReference type="InterPro" id="IPR055344">
    <property type="entry name" value="SecD_SecF_C_bact"/>
</dbReference>
<dbReference type="SUPFAM" id="SSF82866">
    <property type="entry name" value="Multidrug efflux transporter AcrB transmembrane domain"/>
    <property type="match status" value="1"/>
</dbReference>
<dbReference type="FunFam" id="1.20.1640.10:FF:000004">
    <property type="entry name" value="Protein translocase subunit SecD"/>
    <property type="match status" value="1"/>
</dbReference>
<accession>A0A2T5BPY4</accession>
<keyword evidence="4" id="KW-0997">Cell inner membrane</keyword>
<dbReference type="AlphaFoldDB" id="A0A2T5BPY4"/>
<dbReference type="FunFam" id="3.30.1360.200:FF:000002">
    <property type="entry name" value="Preprotein translocase subunit SecD"/>
    <property type="match status" value="1"/>
</dbReference>
<keyword evidence="3 10" id="KW-1003">Cell membrane</keyword>
<comment type="caution">
    <text evidence="14">The sequence shown here is derived from an EMBL/GenBank/DDBJ whole genome shotgun (WGS) entry which is preliminary data.</text>
</comment>
<comment type="function">
    <text evidence="10">Part of the Sec protein translocase complex. Interacts with the SecYEG preprotein conducting channel. SecDF uses the proton motive force (PMF) to complete protein translocation after the ATP-dependent function of SecA.</text>
</comment>
<evidence type="ECO:0000313" key="15">
    <source>
        <dbReference type="Proteomes" id="UP000243859"/>
    </source>
</evidence>
<comment type="similarity">
    <text evidence="10">Belongs to the SecD/SecF family. SecD subfamily.</text>
</comment>
<dbReference type="InterPro" id="IPR005791">
    <property type="entry name" value="SecD"/>
</dbReference>
<keyword evidence="6 10" id="KW-0653">Protein transport</keyword>
<feature type="transmembrane region" description="Helical" evidence="10">
    <location>
        <begin position="395"/>
        <end position="414"/>
    </location>
</feature>
<dbReference type="Proteomes" id="UP000243859">
    <property type="component" value="Unassembled WGS sequence"/>
</dbReference>
<sequence length="554" mass="59721">MLNIPTWKRVVIWALCVLGLLLAMPNAFYSRVEGHNDAVKAIELAGETPDRLSAKAAWPEWLPSGLVNLGLDLRGGAHLLAEVQVEDVYAERMDALWPEMRDALREVRASIGTIRRQDSDAPDELRVRISRPEGMETALVTVRALARPITTLTGVGSSDIEVRGEGDEVVITLSEAERAATDSRTLQQSLEIVRRRVDEVGTREPTILRQGNDRILIQVPGIGSADELKSLIGTTARLTFHPVVGRADSADQPAGPNNFILPDMTDTGVFYILEKTAVVSGEELTDAQPAFDQNGRPSVTFRFNPTGARKFGQYTAENVGSPFAIMLDDEVISAPVIQEAIPGGSGQITGNFTIEESTELAVLLRAGALPAELVFLEERTIGPELGADSIEAGKIASLVAFSAVLVFMALSYGWFGILANIALLINVGLIFGLLSAIGATLTLPGIAGIVLTIGMAVDANVLVFERIREELKTARGPARAIELGYEKALSAILDANITTFITATILFMLGAGPVRGFAVTLGLGILTSVFTAIFVTRIMIVMWMERRRPRTLEV</sequence>
<evidence type="ECO:0000256" key="6">
    <source>
        <dbReference type="ARBA" id="ARBA00022927"/>
    </source>
</evidence>
<dbReference type="NCBIfam" id="TIGR00916">
    <property type="entry name" value="2A0604s01"/>
    <property type="match status" value="1"/>
</dbReference>
<dbReference type="Gene3D" id="1.20.1640.10">
    <property type="entry name" value="Multidrug efflux transporter AcrB transmembrane domain"/>
    <property type="match status" value="1"/>
</dbReference>
<evidence type="ECO:0000256" key="5">
    <source>
        <dbReference type="ARBA" id="ARBA00022692"/>
    </source>
</evidence>
<evidence type="ECO:0000259" key="12">
    <source>
        <dbReference type="Pfam" id="PF21760"/>
    </source>
</evidence>
<evidence type="ECO:0000256" key="7">
    <source>
        <dbReference type="ARBA" id="ARBA00022989"/>
    </source>
</evidence>
<evidence type="ECO:0000256" key="2">
    <source>
        <dbReference type="ARBA" id="ARBA00022448"/>
    </source>
</evidence>
<dbReference type="OrthoDB" id="9805019at2"/>
<dbReference type="NCBIfam" id="TIGR01129">
    <property type="entry name" value="secD"/>
    <property type="match status" value="1"/>
</dbReference>
<reference evidence="14 15" key="1">
    <citation type="submission" date="2018-04" db="EMBL/GenBank/DDBJ databases">
        <title>Genomic Encyclopedia of Archaeal and Bacterial Type Strains, Phase II (KMG-II): from individual species to whole genera.</title>
        <authorList>
            <person name="Goeker M."/>
        </authorList>
    </citation>
    <scope>NUCLEOTIDE SEQUENCE [LARGE SCALE GENOMIC DNA]</scope>
    <source>
        <strain evidence="14 15">DSM 18064</strain>
    </source>
</reference>
<dbReference type="Pfam" id="PF21760">
    <property type="entry name" value="SecD_1st"/>
    <property type="match status" value="1"/>
</dbReference>
<feature type="transmembrane region" description="Helical" evidence="10">
    <location>
        <begin position="421"/>
        <end position="440"/>
    </location>
</feature>
<evidence type="ECO:0000256" key="1">
    <source>
        <dbReference type="ARBA" id="ARBA00004651"/>
    </source>
</evidence>
<organism evidence="14 15">
    <name type="scientific">Rhodovulum imhoffii</name>
    <dbReference type="NCBI Taxonomy" id="365340"/>
    <lineage>
        <taxon>Bacteria</taxon>
        <taxon>Pseudomonadati</taxon>
        <taxon>Pseudomonadota</taxon>
        <taxon>Alphaproteobacteria</taxon>
        <taxon>Rhodobacterales</taxon>
        <taxon>Paracoccaceae</taxon>
        <taxon>Rhodovulum</taxon>
    </lineage>
</organism>
<dbReference type="InterPro" id="IPR048634">
    <property type="entry name" value="SecD_SecF_C"/>
</dbReference>
<feature type="transmembrane region" description="Helical" evidence="10">
    <location>
        <begin position="517"/>
        <end position="540"/>
    </location>
</feature>
<dbReference type="InterPro" id="IPR048631">
    <property type="entry name" value="SecD_1st"/>
</dbReference>
<name>A0A2T5BPY4_9RHOB</name>